<accession>A0A1V2ERT0</accession>
<feature type="chain" id="PRO_5012934314" description="DUF5666 domain-containing protein" evidence="1">
    <location>
        <begin position="20"/>
        <end position="230"/>
    </location>
</feature>
<dbReference type="AlphaFoldDB" id="A0A1V2ERT0"/>
<comment type="caution">
    <text evidence="2">The sequence shown here is derived from an EMBL/GenBank/DDBJ whole genome shotgun (WGS) entry which is preliminary data.</text>
</comment>
<keyword evidence="1" id="KW-0732">Signal</keyword>
<evidence type="ECO:0000313" key="2">
    <source>
        <dbReference type="EMBL" id="ONF95207.1"/>
    </source>
</evidence>
<organism evidence="2 3">
    <name type="scientific">Sphingomonas jeddahensis</name>
    <dbReference type="NCBI Taxonomy" id="1915074"/>
    <lineage>
        <taxon>Bacteria</taxon>
        <taxon>Pseudomonadati</taxon>
        <taxon>Pseudomonadota</taxon>
        <taxon>Alphaproteobacteria</taxon>
        <taxon>Sphingomonadales</taxon>
        <taxon>Sphingomonadaceae</taxon>
        <taxon>Sphingomonas</taxon>
    </lineage>
</organism>
<evidence type="ECO:0000256" key="1">
    <source>
        <dbReference type="SAM" id="SignalP"/>
    </source>
</evidence>
<proteinExistence type="predicted"/>
<evidence type="ECO:0000313" key="3">
    <source>
        <dbReference type="Proteomes" id="UP000188729"/>
    </source>
</evidence>
<gene>
    <name evidence="2" type="ORF">SPHI_26280</name>
</gene>
<name>A0A1V2ERT0_9SPHN</name>
<reference evidence="2 3" key="1">
    <citation type="submission" date="2016-11" db="EMBL/GenBank/DDBJ databases">
        <title>Genome sequence of Sphingomonas jeddahensis G39.</title>
        <authorList>
            <person name="Poehlein A."/>
            <person name="Wuebbeler J.H."/>
            <person name="Steinbuechel A."/>
            <person name="Daniel R."/>
        </authorList>
    </citation>
    <scope>NUCLEOTIDE SEQUENCE [LARGE SCALE GENOMIC DNA]</scope>
    <source>
        <strain evidence="2 3">G39</strain>
    </source>
</reference>
<evidence type="ECO:0008006" key="4">
    <source>
        <dbReference type="Google" id="ProtNLM"/>
    </source>
</evidence>
<dbReference type="EMBL" id="MPSB01000014">
    <property type="protein sequence ID" value="ONF95207.1"/>
    <property type="molecule type" value="Genomic_DNA"/>
</dbReference>
<sequence length="230" mass="23256">MRVLMLSALLLATGSVAFAKPLPLSDEELAEVTGKFMLPNGAAIAMSVTSDTLVDGQLVLRSTLTVNDRASLAVFGSDGTPTPPRATARAGATPAGVTILVDRQSGLRSITPTYAAPAVAVNVKDGPAASGATGVVPLALRPGMAVETPHGVVSLAASGNRVTLSGNQIDVTHLMGPAIATAITNAANDRTIDTITSVDLDLTRITPLTLGGARLGASDLALDATTRLVR</sequence>
<dbReference type="RefSeq" id="WP_076745392.1">
    <property type="nucleotide sequence ID" value="NZ_MPSB01000014.1"/>
</dbReference>
<keyword evidence="3" id="KW-1185">Reference proteome</keyword>
<dbReference type="OrthoDB" id="7559965at2"/>
<protein>
    <recommendedName>
        <fullName evidence="4">DUF5666 domain-containing protein</fullName>
    </recommendedName>
</protein>
<feature type="signal peptide" evidence="1">
    <location>
        <begin position="1"/>
        <end position="19"/>
    </location>
</feature>
<dbReference type="Proteomes" id="UP000188729">
    <property type="component" value="Unassembled WGS sequence"/>
</dbReference>
<dbReference type="STRING" id="1915074.SPHI_26280"/>